<protein>
    <recommendedName>
        <fullName evidence="1">non-specific serine/threonine protein kinase</fullName>
        <ecNumber evidence="1">2.7.11.1</ecNumber>
    </recommendedName>
</protein>
<dbReference type="SUPFAM" id="SSF56112">
    <property type="entry name" value="Protein kinase-like (PK-like)"/>
    <property type="match status" value="1"/>
</dbReference>
<dbReference type="GO" id="GO:0072354">
    <property type="term" value="F:histone H3T3 kinase activity"/>
    <property type="evidence" value="ECO:0007669"/>
    <property type="project" value="TreeGrafter"/>
</dbReference>
<dbReference type="EC" id="2.7.11.1" evidence="1"/>
<feature type="coiled-coil region" evidence="9">
    <location>
        <begin position="520"/>
        <end position="547"/>
    </location>
</feature>
<dbReference type="EMBL" id="FJOG01000042">
    <property type="protein sequence ID" value="CZR67183.1"/>
    <property type="molecule type" value="Genomic_DNA"/>
</dbReference>
<reference evidence="13 14" key="1">
    <citation type="submission" date="2016-03" db="EMBL/GenBank/DDBJ databases">
        <authorList>
            <person name="Ploux O."/>
        </authorList>
    </citation>
    <scope>NUCLEOTIDE SEQUENCE [LARGE SCALE GENOMIC DNA]</scope>
    <source>
        <strain evidence="13 14">UAMH 11012</strain>
    </source>
</reference>
<evidence type="ECO:0000256" key="3">
    <source>
        <dbReference type="ARBA" id="ARBA00022679"/>
    </source>
</evidence>
<dbReference type="Proteomes" id="UP000184330">
    <property type="component" value="Unassembled WGS sequence"/>
</dbReference>
<evidence type="ECO:0000256" key="2">
    <source>
        <dbReference type="ARBA" id="ARBA00022527"/>
    </source>
</evidence>
<dbReference type="PANTHER" id="PTHR24419:SF18">
    <property type="entry name" value="SERINE_THREONINE-PROTEIN KINASE HASPIN"/>
    <property type="match status" value="1"/>
</dbReference>
<name>A0A1L7XQ72_9HELO</name>
<dbReference type="InterPro" id="IPR011009">
    <property type="entry name" value="Kinase-like_dom_sf"/>
</dbReference>
<dbReference type="Pfam" id="PF12330">
    <property type="entry name" value="Haspin_kinase"/>
    <property type="match status" value="1"/>
</dbReference>
<dbReference type="Gene3D" id="3.30.200.20">
    <property type="entry name" value="Phosphorylase Kinase, domain 1"/>
    <property type="match status" value="1"/>
</dbReference>
<keyword evidence="9" id="KW-0175">Coiled coil</keyword>
<comment type="catalytic activity">
    <reaction evidence="8">
        <text>L-seryl-[protein] + ATP = O-phospho-L-seryl-[protein] + ADP + H(+)</text>
        <dbReference type="Rhea" id="RHEA:17989"/>
        <dbReference type="Rhea" id="RHEA-COMP:9863"/>
        <dbReference type="Rhea" id="RHEA-COMP:11604"/>
        <dbReference type="ChEBI" id="CHEBI:15378"/>
        <dbReference type="ChEBI" id="CHEBI:29999"/>
        <dbReference type="ChEBI" id="CHEBI:30616"/>
        <dbReference type="ChEBI" id="CHEBI:83421"/>
        <dbReference type="ChEBI" id="CHEBI:456216"/>
        <dbReference type="EC" id="2.7.11.1"/>
    </reaction>
</comment>
<evidence type="ECO:0000256" key="1">
    <source>
        <dbReference type="ARBA" id="ARBA00012513"/>
    </source>
</evidence>
<dbReference type="GO" id="GO:0005737">
    <property type="term" value="C:cytoplasm"/>
    <property type="evidence" value="ECO:0007669"/>
    <property type="project" value="TreeGrafter"/>
</dbReference>
<evidence type="ECO:0000256" key="5">
    <source>
        <dbReference type="ARBA" id="ARBA00022777"/>
    </source>
</evidence>
<organism evidence="13 14">
    <name type="scientific">Phialocephala subalpina</name>
    <dbReference type="NCBI Taxonomy" id="576137"/>
    <lineage>
        <taxon>Eukaryota</taxon>
        <taxon>Fungi</taxon>
        <taxon>Dikarya</taxon>
        <taxon>Ascomycota</taxon>
        <taxon>Pezizomycotina</taxon>
        <taxon>Leotiomycetes</taxon>
        <taxon>Helotiales</taxon>
        <taxon>Mollisiaceae</taxon>
        <taxon>Phialocephala</taxon>
        <taxon>Phialocephala fortinii species complex</taxon>
    </lineage>
</organism>
<accession>A0A1L7XQ72</accession>
<evidence type="ECO:0000256" key="4">
    <source>
        <dbReference type="ARBA" id="ARBA00022741"/>
    </source>
</evidence>
<keyword evidence="3" id="KW-0808">Transferase</keyword>
<dbReference type="PROSITE" id="PS50011">
    <property type="entry name" value="PROTEIN_KINASE_DOM"/>
    <property type="match status" value="1"/>
</dbReference>
<dbReference type="PANTHER" id="PTHR24419">
    <property type="entry name" value="INTERLEUKIN-1 RECEPTOR-ASSOCIATED KINASE"/>
    <property type="match status" value="1"/>
</dbReference>
<sequence length="583" mass="65701">MATTLALLLELPFSCFCCYFAIHDDDETSSTLTPLLDRLDRSPPPSPAAAMPRKTYGTKRSAVSRAAALMFGGAEQRSPLADVTDAITNLSIQEKEEERDYDSANASIYDPADSSIIPTPTSLLPLCAAYKTDTKKSLWVEDWTDIIGDNDNLVKIAEASYAEVYRVTNSEGTSILKIMRVKMPEVPESLNILTAVDVTDLISEIRIMNALTEHPGFVTFKGAHLVQGQTPRCLITAWHEHQEGLKKYAEESAKRDVQGHAELPSEEDVEENGEDGDDEGGEQDGKPVVGGEVDEEAYHFLDPKTYQEEDIFLIIELGDAGDPLNDCELTTVEEFYDIFIGTTIALARAELTNGFEHRDLHENNICIKLKDDFVENDPNRPKNCISSLLRLKYGFSGLEITIIDYGLSRAELVNGEIMFKDLEQDLEVFKGVDDGIAGIQYDTYRRMRTHLIEGTRTHRPLKWHTPTTFTSSKLNRDWSSHIPYTNVLWLRYLLFFLINRLKESLPTAKEQKKLKPHSKKGRMTERFKELEEEIKELKRRLDPRTKNGAFGSALDVSDWMMGPGVSWVAAEQVMNEDGESFLK</sequence>
<evidence type="ECO:0000259" key="12">
    <source>
        <dbReference type="PROSITE" id="PS50011"/>
    </source>
</evidence>
<keyword evidence="4" id="KW-0547">Nucleotide-binding</keyword>
<comment type="catalytic activity">
    <reaction evidence="7">
        <text>L-threonyl-[protein] + ATP = O-phospho-L-threonyl-[protein] + ADP + H(+)</text>
        <dbReference type="Rhea" id="RHEA:46608"/>
        <dbReference type="Rhea" id="RHEA-COMP:11060"/>
        <dbReference type="Rhea" id="RHEA-COMP:11605"/>
        <dbReference type="ChEBI" id="CHEBI:15378"/>
        <dbReference type="ChEBI" id="CHEBI:30013"/>
        <dbReference type="ChEBI" id="CHEBI:30616"/>
        <dbReference type="ChEBI" id="CHEBI:61977"/>
        <dbReference type="ChEBI" id="CHEBI:456216"/>
        <dbReference type="EC" id="2.7.11.1"/>
    </reaction>
</comment>
<feature type="compositionally biased region" description="Basic and acidic residues" evidence="10">
    <location>
        <begin position="250"/>
        <end position="259"/>
    </location>
</feature>
<dbReference type="GO" id="GO:0000278">
    <property type="term" value="P:mitotic cell cycle"/>
    <property type="evidence" value="ECO:0007669"/>
    <property type="project" value="TreeGrafter"/>
</dbReference>
<feature type="chain" id="PRO_5012792607" description="non-specific serine/threonine protein kinase" evidence="11">
    <location>
        <begin position="18"/>
        <end position="583"/>
    </location>
</feature>
<evidence type="ECO:0000256" key="10">
    <source>
        <dbReference type="SAM" id="MobiDB-lite"/>
    </source>
</evidence>
<dbReference type="OrthoDB" id="21018at2759"/>
<dbReference type="GO" id="GO:0035556">
    <property type="term" value="P:intracellular signal transduction"/>
    <property type="evidence" value="ECO:0007669"/>
    <property type="project" value="TreeGrafter"/>
</dbReference>
<dbReference type="InterPro" id="IPR000719">
    <property type="entry name" value="Prot_kinase_dom"/>
</dbReference>
<dbReference type="InterPro" id="IPR024604">
    <property type="entry name" value="GSG2_C"/>
</dbReference>
<evidence type="ECO:0000256" key="7">
    <source>
        <dbReference type="ARBA" id="ARBA00047899"/>
    </source>
</evidence>
<evidence type="ECO:0000313" key="13">
    <source>
        <dbReference type="EMBL" id="CZR67183.1"/>
    </source>
</evidence>
<dbReference type="SMART" id="SM01331">
    <property type="entry name" value="DUF3635"/>
    <property type="match status" value="1"/>
</dbReference>
<feature type="signal peptide" evidence="11">
    <location>
        <begin position="1"/>
        <end position="17"/>
    </location>
</feature>
<feature type="domain" description="Protein kinase" evidence="12">
    <location>
        <begin position="150"/>
        <end position="583"/>
    </location>
</feature>
<evidence type="ECO:0000256" key="8">
    <source>
        <dbReference type="ARBA" id="ARBA00048679"/>
    </source>
</evidence>
<keyword evidence="6" id="KW-0067">ATP-binding</keyword>
<evidence type="ECO:0000256" key="11">
    <source>
        <dbReference type="SAM" id="SignalP"/>
    </source>
</evidence>
<feature type="compositionally biased region" description="Acidic residues" evidence="10">
    <location>
        <begin position="264"/>
        <end position="282"/>
    </location>
</feature>
<proteinExistence type="predicted"/>
<dbReference type="STRING" id="576137.A0A1L7XQ72"/>
<evidence type="ECO:0000313" key="14">
    <source>
        <dbReference type="Proteomes" id="UP000184330"/>
    </source>
</evidence>
<keyword evidence="14" id="KW-1185">Reference proteome</keyword>
<feature type="region of interest" description="Disordered" evidence="10">
    <location>
        <begin position="250"/>
        <end position="289"/>
    </location>
</feature>
<keyword evidence="11" id="KW-0732">Signal</keyword>
<dbReference type="AlphaFoldDB" id="A0A1L7XQ72"/>
<gene>
    <name evidence="13" type="ORF">PAC_17082</name>
</gene>
<keyword evidence="5" id="KW-0418">Kinase</keyword>
<dbReference type="Gene3D" id="1.10.510.10">
    <property type="entry name" value="Transferase(Phosphotransferase) domain 1"/>
    <property type="match status" value="1"/>
</dbReference>
<dbReference type="GO" id="GO:0005524">
    <property type="term" value="F:ATP binding"/>
    <property type="evidence" value="ECO:0007669"/>
    <property type="project" value="UniProtKB-KW"/>
</dbReference>
<evidence type="ECO:0000256" key="6">
    <source>
        <dbReference type="ARBA" id="ARBA00022840"/>
    </source>
</evidence>
<evidence type="ECO:0000256" key="9">
    <source>
        <dbReference type="SAM" id="Coils"/>
    </source>
</evidence>
<dbReference type="GO" id="GO:0005634">
    <property type="term" value="C:nucleus"/>
    <property type="evidence" value="ECO:0007669"/>
    <property type="project" value="TreeGrafter"/>
</dbReference>
<keyword evidence="2" id="KW-0723">Serine/threonine-protein kinase</keyword>